<dbReference type="PANTHER" id="PTHR34001:SF3">
    <property type="entry name" value="BLL7405 PROTEIN"/>
    <property type="match status" value="1"/>
</dbReference>
<feature type="chain" id="PRO_5046314105" evidence="5">
    <location>
        <begin position="28"/>
        <end position="231"/>
    </location>
</feature>
<keyword evidence="3" id="KW-0472">Membrane</keyword>
<evidence type="ECO:0000256" key="1">
    <source>
        <dbReference type="ARBA" id="ARBA00004370"/>
    </source>
</evidence>
<evidence type="ECO:0000256" key="4">
    <source>
        <dbReference type="ARBA" id="ARBA00038306"/>
    </source>
</evidence>
<reference evidence="7 8" key="1">
    <citation type="submission" date="2023-08" db="EMBL/GenBank/DDBJ databases">
        <title>Characterization of two Paracoccaceae strains isolated from Phycosphere and proposal of Xinfangfangia lacusdiani sp. nov.</title>
        <authorList>
            <person name="Deng Y."/>
            <person name="Zhang Y.Q."/>
        </authorList>
    </citation>
    <scope>NUCLEOTIDE SEQUENCE [LARGE SCALE GENOMIC DNA]</scope>
    <source>
        <strain evidence="7 8">CPCC 101601</strain>
    </source>
</reference>
<evidence type="ECO:0000313" key="8">
    <source>
        <dbReference type="Proteomes" id="UP001239680"/>
    </source>
</evidence>
<dbReference type="RefSeq" id="WP_306679463.1">
    <property type="nucleotide sequence ID" value="NZ_JAVDBT010000004.1"/>
</dbReference>
<evidence type="ECO:0000256" key="5">
    <source>
        <dbReference type="SAM" id="SignalP"/>
    </source>
</evidence>
<evidence type="ECO:0000256" key="2">
    <source>
        <dbReference type="ARBA" id="ARBA00022729"/>
    </source>
</evidence>
<evidence type="ECO:0000313" key="7">
    <source>
        <dbReference type="EMBL" id="MDQ2065774.1"/>
    </source>
</evidence>
<gene>
    <name evidence="7" type="ORF">Q9295_05280</name>
</gene>
<dbReference type="PANTHER" id="PTHR34001">
    <property type="entry name" value="BLL7405 PROTEIN"/>
    <property type="match status" value="1"/>
</dbReference>
<dbReference type="InterPro" id="IPR027385">
    <property type="entry name" value="Beta-barrel_OMP"/>
</dbReference>
<feature type="domain" description="Outer membrane protein beta-barrel" evidence="6">
    <location>
        <begin position="14"/>
        <end position="191"/>
    </location>
</feature>
<keyword evidence="8" id="KW-1185">Reference proteome</keyword>
<name>A0ABU0VVN1_9RHOB</name>
<keyword evidence="2 5" id="KW-0732">Signal</keyword>
<organism evidence="7 8">
    <name type="scientific">Pseudogemmobacter lacusdianii</name>
    <dbReference type="NCBI Taxonomy" id="3069608"/>
    <lineage>
        <taxon>Bacteria</taxon>
        <taxon>Pseudomonadati</taxon>
        <taxon>Pseudomonadota</taxon>
        <taxon>Alphaproteobacteria</taxon>
        <taxon>Rhodobacterales</taxon>
        <taxon>Paracoccaceae</taxon>
        <taxon>Pseudogemmobacter</taxon>
    </lineage>
</organism>
<comment type="caution">
    <text evidence="7">The sequence shown here is derived from an EMBL/GenBank/DDBJ whole genome shotgun (WGS) entry which is preliminary data.</text>
</comment>
<sequence length="231" mass="25407">MPNPCLRLALVTVCALSPALSPTAAFAEESDWSGMYLGLGASYLDLETTQYSLAQGAAPFYLSGIYGGGHRHGFIQTELRQQSGARVLGLRLRHQKTGSAGDSYLQTDETLSTKMTSVTSLSATIGYAVQPKLMVYANAGATYGRFDYCSVDFEWDQVDFSEKANRVGVTLGLGAEYRLTERLSAFTEVNMTRFVTGSATFHYPPPSETTQWTYDFDHDYSEIAMGMNIRF</sequence>
<dbReference type="Pfam" id="PF13505">
    <property type="entry name" value="OMP_b-brl"/>
    <property type="match status" value="1"/>
</dbReference>
<accession>A0ABU0VVN1</accession>
<dbReference type="Proteomes" id="UP001239680">
    <property type="component" value="Unassembled WGS sequence"/>
</dbReference>
<protein>
    <submittedName>
        <fullName evidence="7">Outer membrane beta-barrel protein</fullName>
    </submittedName>
</protein>
<dbReference type="InterPro" id="IPR011250">
    <property type="entry name" value="OMP/PagP_B-barrel"/>
</dbReference>
<comment type="similarity">
    <text evidence="4">Belongs to the Omp25/RopB family.</text>
</comment>
<dbReference type="EMBL" id="JAVDBT010000004">
    <property type="protein sequence ID" value="MDQ2065774.1"/>
    <property type="molecule type" value="Genomic_DNA"/>
</dbReference>
<evidence type="ECO:0000256" key="3">
    <source>
        <dbReference type="ARBA" id="ARBA00023136"/>
    </source>
</evidence>
<dbReference type="SUPFAM" id="SSF56925">
    <property type="entry name" value="OMPA-like"/>
    <property type="match status" value="1"/>
</dbReference>
<feature type="signal peptide" evidence="5">
    <location>
        <begin position="1"/>
        <end position="27"/>
    </location>
</feature>
<comment type="subcellular location">
    <subcellularLocation>
        <location evidence="1">Membrane</location>
    </subcellularLocation>
</comment>
<evidence type="ECO:0000259" key="6">
    <source>
        <dbReference type="Pfam" id="PF13505"/>
    </source>
</evidence>
<proteinExistence type="inferred from homology"/>
<dbReference type="Gene3D" id="2.40.160.20">
    <property type="match status" value="1"/>
</dbReference>
<dbReference type="InterPro" id="IPR051692">
    <property type="entry name" value="OMP-like"/>
</dbReference>